<dbReference type="InterPro" id="IPR046676">
    <property type="entry name" value="DUF6546"/>
</dbReference>
<accession>A0A9N9VP29</accession>
<gene>
    <name evidence="2" type="ORF">CRHIZ90672A_00002941</name>
</gene>
<reference evidence="2" key="1">
    <citation type="submission" date="2021-10" db="EMBL/GenBank/DDBJ databases">
        <authorList>
            <person name="Piombo E."/>
        </authorList>
    </citation>
    <scope>NUCLEOTIDE SEQUENCE</scope>
</reference>
<evidence type="ECO:0000313" key="2">
    <source>
        <dbReference type="EMBL" id="CAH0026839.1"/>
    </source>
</evidence>
<dbReference type="Proteomes" id="UP000696573">
    <property type="component" value="Unassembled WGS sequence"/>
</dbReference>
<evidence type="ECO:0000313" key="3">
    <source>
        <dbReference type="Proteomes" id="UP000696573"/>
    </source>
</evidence>
<protein>
    <recommendedName>
        <fullName evidence="1">DUF6546 domain-containing protein</fullName>
    </recommendedName>
</protein>
<feature type="domain" description="DUF6546" evidence="1">
    <location>
        <begin position="13"/>
        <end position="112"/>
    </location>
</feature>
<dbReference type="Pfam" id="PF20183">
    <property type="entry name" value="DUF6546"/>
    <property type="match status" value="1"/>
</dbReference>
<dbReference type="EMBL" id="CABFNQ020000725">
    <property type="protein sequence ID" value="CAH0026839.1"/>
    <property type="molecule type" value="Genomic_DNA"/>
</dbReference>
<comment type="caution">
    <text evidence="2">The sequence shown here is derived from an EMBL/GenBank/DDBJ whole genome shotgun (WGS) entry which is preliminary data.</text>
</comment>
<keyword evidence="3" id="KW-1185">Reference proteome</keyword>
<dbReference type="AlphaFoldDB" id="A0A9N9VP29"/>
<name>A0A9N9VP29_9HYPO</name>
<dbReference type="OrthoDB" id="4688861at2759"/>
<evidence type="ECO:0000259" key="1">
    <source>
        <dbReference type="Pfam" id="PF20183"/>
    </source>
</evidence>
<organism evidence="2 3">
    <name type="scientific">Clonostachys rhizophaga</name>
    <dbReference type="NCBI Taxonomy" id="160324"/>
    <lineage>
        <taxon>Eukaryota</taxon>
        <taxon>Fungi</taxon>
        <taxon>Dikarya</taxon>
        <taxon>Ascomycota</taxon>
        <taxon>Pezizomycotina</taxon>
        <taxon>Sordariomycetes</taxon>
        <taxon>Hypocreomycetidae</taxon>
        <taxon>Hypocreales</taxon>
        <taxon>Bionectriaceae</taxon>
        <taxon>Clonostachys</taxon>
    </lineage>
</organism>
<sequence>MLRSFEPGLPPKLTSAAAAAARMPKLGTIELCNGRKGLEATLQYRGGVGVTGKVTWELFLELDVIKAGEAVAFKYHSRGLFVMSKDILGFGANVELYGDAIEYLKLVNPVIRLISLQ</sequence>
<proteinExistence type="predicted"/>